<dbReference type="RefSeq" id="WP_067914932.1">
    <property type="nucleotide sequence ID" value="NZ_BSRZ01000011.1"/>
</dbReference>
<name>A0A9W6PZ67_9ACTN</name>
<comment type="caution">
    <text evidence="1">The sequence shown here is derived from an EMBL/GenBank/DDBJ whole genome shotgun (WGS) entry which is preliminary data.</text>
</comment>
<sequence>MYVIRLPDGRLRVPRSVLADSAEGSGRIIAQAYVEIGPDDPDYDRLLGQSLTEEELEEKRRRWRDEDADLLRRFEEWKAGVEGDGPSGAEG</sequence>
<proteinExistence type="predicted"/>
<dbReference type="Proteomes" id="UP001165124">
    <property type="component" value="Unassembled WGS sequence"/>
</dbReference>
<organism evidence="1 2">
    <name type="scientific">Actinomadura rubrobrunea</name>
    <dbReference type="NCBI Taxonomy" id="115335"/>
    <lineage>
        <taxon>Bacteria</taxon>
        <taxon>Bacillati</taxon>
        <taxon>Actinomycetota</taxon>
        <taxon>Actinomycetes</taxon>
        <taxon>Streptosporangiales</taxon>
        <taxon>Thermomonosporaceae</taxon>
        <taxon>Actinomadura</taxon>
    </lineage>
</organism>
<keyword evidence="2" id="KW-1185">Reference proteome</keyword>
<evidence type="ECO:0000313" key="1">
    <source>
        <dbReference type="EMBL" id="GLW65846.1"/>
    </source>
</evidence>
<dbReference type="EMBL" id="BSRZ01000011">
    <property type="protein sequence ID" value="GLW65846.1"/>
    <property type="molecule type" value="Genomic_DNA"/>
</dbReference>
<gene>
    <name evidence="1" type="ORF">Arub01_40900</name>
</gene>
<dbReference type="AlphaFoldDB" id="A0A9W6PZ67"/>
<accession>A0A9W6PZ67</accession>
<evidence type="ECO:0000313" key="2">
    <source>
        <dbReference type="Proteomes" id="UP001165124"/>
    </source>
</evidence>
<protein>
    <submittedName>
        <fullName evidence="1">Uncharacterized protein</fullName>
    </submittedName>
</protein>
<reference evidence="1" key="1">
    <citation type="submission" date="2023-02" db="EMBL/GenBank/DDBJ databases">
        <title>Actinomadura rubrobrunea NBRC 14622.</title>
        <authorList>
            <person name="Ichikawa N."/>
            <person name="Sato H."/>
            <person name="Tonouchi N."/>
        </authorList>
    </citation>
    <scope>NUCLEOTIDE SEQUENCE</scope>
    <source>
        <strain evidence="1">NBRC 14622</strain>
    </source>
</reference>